<dbReference type="InterPro" id="IPR050486">
    <property type="entry name" value="Mannose-1P_guanyltransferase"/>
</dbReference>
<dbReference type="Gene3D" id="3.10.580.10">
    <property type="entry name" value="CBS-domain"/>
    <property type="match status" value="1"/>
</dbReference>
<evidence type="ECO:0000256" key="1">
    <source>
        <dbReference type="PROSITE-ProRule" id="PRU00703"/>
    </source>
</evidence>
<keyword evidence="4" id="KW-1185">Reference proteome</keyword>
<dbReference type="SUPFAM" id="SSF53448">
    <property type="entry name" value="Nucleotide-diphospho-sugar transferases"/>
    <property type="match status" value="1"/>
</dbReference>
<dbReference type="Pfam" id="PF00571">
    <property type="entry name" value="CBS"/>
    <property type="match status" value="1"/>
</dbReference>
<sequence length="352" mass="38545">MQKNWKDMLVSPTASVRDTVALIDRLGSRAAFVVDGAMHLVGLVTDGDLRRGLLRGVELDASVTAIMNAQPMAFNRAELTTVRVRELLEVRGFLHLPVLENGVLVDVLLTETLLAAPRRDNAVFLMAGGFGTRLKPLTETCPKPMLKVGSKPILQIILEGFRDAGFHRFYVSTHYLPEVIYAHFGNGERFGVTIEYVHEETPLGTAGALGLLPESVGELPIIMMNGDLLTRLDLAALLDFHAAEDAAATMCLREYSHQVPYGVVRSDGIRLTGIDEKPSLSFHVNAGIYVVGPDVRRAVAHGQRIDMPDLLMQAVGTGRKVATYALTEYWLDIGKMNDFERAQHDVVGLFGG</sequence>
<dbReference type="InterPro" id="IPR029044">
    <property type="entry name" value="Nucleotide-diphossugar_trans"/>
</dbReference>
<feature type="domain" description="CBS" evidence="2">
    <location>
        <begin position="1"/>
        <end position="59"/>
    </location>
</feature>
<keyword evidence="1" id="KW-0129">CBS domain</keyword>
<dbReference type="InterPro" id="IPR046342">
    <property type="entry name" value="CBS_dom_sf"/>
</dbReference>
<name>A0A8J7FM59_9NEIS</name>
<dbReference type="EMBL" id="JADFUA010000011">
    <property type="protein sequence ID" value="MBE9610652.1"/>
    <property type="molecule type" value="Genomic_DNA"/>
</dbReference>
<dbReference type="Proteomes" id="UP000604481">
    <property type="component" value="Unassembled WGS sequence"/>
</dbReference>
<dbReference type="Pfam" id="PF00483">
    <property type="entry name" value="NTP_transferase"/>
    <property type="match status" value="1"/>
</dbReference>
<dbReference type="PANTHER" id="PTHR22572">
    <property type="entry name" value="SUGAR-1-PHOSPHATE GUANYL TRANSFERASE"/>
    <property type="match status" value="1"/>
</dbReference>
<dbReference type="CDD" id="cd06426">
    <property type="entry name" value="NTP_transferase_like_2"/>
    <property type="match status" value="1"/>
</dbReference>
<dbReference type="Gene3D" id="3.90.550.10">
    <property type="entry name" value="Spore Coat Polysaccharide Biosynthesis Protein SpsA, Chain A"/>
    <property type="match status" value="1"/>
</dbReference>
<dbReference type="PROSITE" id="PS51371">
    <property type="entry name" value="CBS"/>
    <property type="match status" value="1"/>
</dbReference>
<reference evidence="3 4" key="1">
    <citation type="submission" date="2020-10" db="EMBL/GenBank/DDBJ databases">
        <title>The genome sequence of Chitinilyticum litopenaei 4Y14.</title>
        <authorList>
            <person name="Liu Y."/>
        </authorList>
    </citation>
    <scope>NUCLEOTIDE SEQUENCE [LARGE SCALE GENOMIC DNA]</scope>
    <source>
        <strain evidence="3 4">4Y14</strain>
    </source>
</reference>
<organism evidence="3 4">
    <name type="scientific">Chitinilyticum piscinae</name>
    <dbReference type="NCBI Taxonomy" id="2866724"/>
    <lineage>
        <taxon>Bacteria</taxon>
        <taxon>Pseudomonadati</taxon>
        <taxon>Pseudomonadota</taxon>
        <taxon>Betaproteobacteria</taxon>
        <taxon>Neisseriales</taxon>
        <taxon>Chitinibacteraceae</taxon>
        <taxon>Chitinilyticum</taxon>
    </lineage>
</organism>
<dbReference type="AlphaFoldDB" id="A0A8J7FM59"/>
<proteinExistence type="predicted"/>
<protein>
    <submittedName>
        <fullName evidence="3">Nucleotidyltransferase family protein</fullName>
    </submittedName>
</protein>
<dbReference type="SUPFAM" id="SSF54631">
    <property type="entry name" value="CBS-domain pair"/>
    <property type="match status" value="1"/>
</dbReference>
<dbReference type="RefSeq" id="WP_194117196.1">
    <property type="nucleotide sequence ID" value="NZ_JADFUA010000011.1"/>
</dbReference>
<gene>
    <name evidence="3" type="ORF">INR99_15025</name>
</gene>
<dbReference type="InterPro" id="IPR005835">
    <property type="entry name" value="NTP_transferase_dom"/>
</dbReference>
<comment type="caution">
    <text evidence="3">The sequence shown here is derived from an EMBL/GenBank/DDBJ whole genome shotgun (WGS) entry which is preliminary data.</text>
</comment>
<dbReference type="InterPro" id="IPR000644">
    <property type="entry name" value="CBS_dom"/>
</dbReference>
<evidence type="ECO:0000259" key="2">
    <source>
        <dbReference type="PROSITE" id="PS51371"/>
    </source>
</evidence>
<evidence type="ECO:0000313" key="4">
    <source>
        <dbReference type="Proteomes" id="UP000604481"/>
    </source>
</evidence>
<evidence type="ECO:0000313" key="3">
    <source>
        <dbReference type="EMBL" id="MBE9610652.1"/>
    </source>
</evidence>
<accession>A0A8J7FM59</accession>